<sequence length="239" mass="26188">MYLIINCAEGDLQIILGNSERLWFSSSLYVPGRAMKYMAPGIEWALGSLEMQTHELQGIACVSGPGSFTGVRMSLAHALGLACAHNIPLAGLSFMQALAMGPGPLIQGTLLVLVHSRREQVYAQAFSCPGLAVSSPAKNLHLSELKDLLSAYPDPVYLTGSGVRRNMDFFQHYRSAVLPRHWDVPAPHNLLRMSLEASWDTALPAPEYLRASEAEENLARIAAGRGLDLDQAREYLQRE</sequence>
<dbReference type="Gene3D" id="3.30.420.40">
    <property type="match status" value="2"/>
</dbReference>
<reference evidence="2" key="1">
    <citation type="submission" date="2010-05" db="EMBL/GenBank/DDBJ databases">
        <title>The draft genome of Desulfonatronospira thiodismutans ASO3-1.</title>
        <authorList>
            <consortium name="US DOE Joint Genome Institute (JGI-PGF)"/>
            <person name="Lucas S."/>
            <person name="Copeland A."/>
            <person name="Lapidus A."/>
            <person name="Cheng J.-F."/>
            <person name="Bruce D."/>
            <person name="Goodwin L."/>
            <person name="Pitluck S."/>
            <person name="Chertkov O."/>
            <person name="Brettin T."/>
            <person name="Detter J.C."/>
            <person name="Han C."/>
            <person name="Land M.L."/>
            <person name="Hauser L."/>
            <person name="Kyrpides N."/>
            <person name="Mikhailova N."/>
            <person name="Muyzer G."/>
            <person name="Woyke T."/>
        </authorList>
    </citation>
    <scope>NUCLEOTIDE SEQUENCE [LARGE SCALE GENOMIC DNA]</scope>
    <source>
        <strain evidence="2">ASO3-1</strain>
    </source>
</reference>
<comment type="caution">
    <text evidence="2">The sequence shown here is derived from an EMBL/GenBank/DDBJ whole genome shotgun (WGS) entry which is preliminary data.</text>
</comment>
<dbReference type="GO" id="GO:0002949">
    <property type="term" value="P:tRNA threonylcarbamoyladenosine modification"/>
    <property type="evidence" value="ECO:0007669"/>
    <property type="project" value="InterPro"/>
</dbReference>
<dbReference type="GO" id="GO:0006508">
    <property type="term" value="P:proteolysis"/>
    <property type="evidence" value="ECO:0007669"/>
    <property type="project" value="UniProtKB-KW"/>
</dbReference>
<dbReference type="Pfam" id="PF00814">
    <property type="entry name" value="TsaD"/>
    <property type="match status" value="1"/>
</dbReference>
<evidence type="ECO:0000313" key="3">
    <source>
        <dbReference type="Proteomes" id="UP000005496"/>
    </source>
</evidence>
<dbReference type="AlphaFoldDB" id="D6SQG6"/>
<dbReference type="GO" id="GO:0008233">
    <property type="term" value="F:peptidase activity"/>
    <property type="evidence" value="ECO:0007669"/>
    <property type="project" value="UniProtKB-KW"/>
</dbReference>
<protein>
    <submittedName>
        <fullName evidence="2">Peptidase M22 glycoprotease</fullName>
    </submittedName>
</protein>
<feature type="domain" description="Gcp-like" evidence="1">
    <location>
        <begin position="38"/>
        <end position="124"/>
    </location>
</feature>
<accession>D6SQG6</accession>
<gene>
    <name evidence="2" type="ORF">Dthio_PD2384</name>
</gene>
<dbReference type="RefSeq" id="WP_008870306.1">
    <property type="nucleotide sequence ID" value="NZ_ACJN02000002.1"/>
</dbReference>
<proteinExistence type="predicted"/>
<dbReference type="EMBL" id="ACJN02000002">
    <property type="protein sequence ID" value="EFI34992.1"/>
    <property type="molecule type" value="Genomic_DNA"/>
</dbReference>
<dbReference type="OrthoDB" id="9809995at2"/>
<organism evidence="2 3">
    <name type="scientific">Desulfonatronospira thiodismutans ASO3-1</name>
    <dbReference type="NCBI Taxonomy" id="555779"/>
    <lineage>
        <taxon>Bacteria</taxon>
        <taxon>Pseudomonadati</taxon>
        <taxon>Thermodesulfobacteriota</taxon>
        <taxon>Desulfovibrionia</taxon>
        <taxon>Desulfovibrionales</taxon>
        <taxon>Desulfonatronovibrionaceae</taxon>
        <taxon>Desulfonatronospira</taxon>
    </lineage>
</organism>
<dbReference type="InterPro" id="IPR000905">
    <property type="entry name" value="Gcp-like_dom"/>
</dbReference>
<dbReference type="InterPro" id="IPR043129">
    <property type="entry name" value="ATPase_NBD"/>
</dbReference>
<dbReference type="SUPFAM" id="SSF53067">
    <property type="entry name" value="Actin-like ATPase domain"/>
    <property type="match status" value="1"/>
</dbReference>
<dbReference type="NCBIfam" id="TIGR03725">
    <property type="entry name" value="T6A_YeaZ"/>
    <property type="match status" value="1"/>
</dbReference>
<evidence type="ECO:0000313" key="2">
    <source>
        <dbReference type="EMBL" id="EFI34992.1"/>
    </source>
</evidence>
<keyword evidence="3" id="KW-1185">Reference proteome</keyword>
<dbReference type="eggNOG" id="COG1214">
    <property type="taxonomic scope" value="Bacteria"/>
</dbReference>
<dbReference type="InterPro" id="IPR022496">
    <property type="entry name" value="T6A_TsaB"/>
</dbReference>
<name>D6SQG6_9BACT</name>
<evidence type="ECO:0000259" key="1">
    <source>
        <dbReference type="Pfam" id="PF00814"/>
    </source>
</evidence>
<dbReference type="Proteomes" id="UP000005496">
    <property type="component" value="Unassembled WGS sequence"/>
</dbReference>